<dbReference type="Gene3D" id="3.40.50.2300">
    <property type="match status" value="1"/>
</dbReference>
<dbReference type="eggNOG" id="COG4963">
    <property type="taxonomic scope" value="Bacteria"/>
</dbReference>
<sequence>MNNVLLATDSHALQERVHAAADGACITVPATPLSVEPAAFLGQLRGAPLPDIVVLDTTTSRFEALELAAGMDRLFPGTGLILVGIADGTLAMEALRAGVRDVVPPDIPVDHLRTVLARVGEAARARRVPTPVPVGTATPEWVPTIATQGPSRVISVLSPKGGAGKTTVATNLAVGLSQAQPGSTVLIDLDLQFGDVATALGLEPEATLADIVIHGNHVDPIALKTQLTQHASGLLVACAPDSPAAGGAVTPEHVGALIEQLATQFRYVVIDTAAGLGAHTLAALDHTTDPVLLTSMDVPGVRGLRKELDALHDLDLLPDSRKVLLNFADPKAGLSLGDVQATIRTRVDMSLPHTKAAVVAMNMGVPLVNHQPRDAVAKQLRKLQASYLGAVAPGRPSRRKVVS</sequence>
<dbReference type="Proteomes" id="UP000009236">
    <property type="component" value="Chromosome"/>
</dbReference>
<dbReference type="PANTHER" id="PTHR43384">
    <property type="entry name" value="SEPTUM SITE-DETERMINING PROTEIN MIND HOMOLOG, CHLOROPLASTIC-RELATED"/>
    <property type="match status" value="1"/>
</dbReference>
<dbReference type="GO" id="GO:0051782">
    <property type="term" value="P:negative regulation of cell division"/>
    <property type="evidence" value="ECO:0007669"/>
    <property type="project" value="TreeGrafter"/>
</dbReference>
<proteinExistence type="predicted"/>
<dbReference type="AlphaFoldDB" id="F6FQU6"/>
<dbReference type="Pfam" id="PF13614">
    <property type="entry name" value="AAA_31"/>
    <property type="match status" value="1"/>
</dbReference>
<dbReference type="Gene3D" id="3.40.50.300">
    <property type="entry name" value="P-loop containing nucleotide triphosphate hydrolases"/>
    <property type="match status" value="1"/>
</dbReference>
<dbReference type="HOGENOM" id="CLU_033160_3_0_11"/>
<dbReference type="KEGG" id="iva:Isova_0097"/>
<dbReference type="STRING" id="743718.Isova_0097"/>
<dbReference type="InterPro" id="IPR027417">
    <property type="entry name" value="P-loop_NTPase"/>
</dbReference>
<dbReference type="InterPro" id="IPR011006">
    <property type="entry name" value="CheY-like_superfamily"/>
</dbReference>
<dbReference type="SUPFAM" id="SSF52172">
    <property type="entry name" value="CheY-like"/>
    <property type="match status" value="1"/>
</dbReference>
<dbReference type="InterPro" id="IPR050625">
    <property type="entry name" value="ParA/MinD_ATPase"/>
</dbReference>
<evidence type="ECO:0000313" key="3">
    <source>
        <dbReference type="Proteomes" id="UP000009236"/>
    </source>
</evidence>
<feature type="domain" description="AAA" evidence="1">
    <location>
        <begin position="152"/>
        <end position="294"/>
    </location>
</feature>
<evidence type="ECO:0000259" key="1">
    <source>
        <dbReference type="Pfam" id="PF13614"/>
    </source>
</evidence>
<dbReference type="RefSeq" id="WP_013837306.1">
    <property type="nucleotide sequence ID" value="NC_015588.1"/>
</dbReference>
<name>F6FQU6_ISOV2</name>
<dbReference type="SUPFAM" id="SSF52540">
    <property type="entry name" value="P-loop containing nucleoside triphosphate hydrolases"/>
    <property type="match status" value="1"/>
</dbReference>
<protein>
    <submittedName>
        <fullName evidence="2">Response regulator receiver protein</fullName>
    </submittedName>
</protein>
<dbReference type="GO" id="GO:0005829">
    <property type="term" value="C:cytosol"/>
    <property type="evidence" value="ECO:0007669"/>
    <property type="project" value="TreeGrafter"/>
</dbReference>
<gene>
    <name evidence="2" type="ordered locus">Isova_0097</name>
</gene>
<reference evidence="2 3" key="1">
    <citation type="submission" date="2011-05" db="EMBL/GenBank/DDBJ databases">
        <title>Complete sequence of Isoptericola variabilis 225.</title>
        <authorList>
            <consortium name="US DOE Joint Genome Institute"/>
            <person name="Lucas S."/>
            <person name="Han J."/>
            <person name="Lapidus A."/>
            <person name="Cheng J.-F."/>
            <person name="Goodwin L."/>
            <person name="Pitluck S."/>
            <person name="Peters L."/>
            <person name="Mikhailova N."/>
            <person name="Zeytun A."/>
            <person name="Han C."/>
            <person name="Tapia R."/>
            <person name="Land M."/>
            <person name="Hauser L."/>
            <person name="Kyrpides N."/>
            <person name="Ivanova N."/>
            <person name="Pagani I."/>
            <person name="Siebers A."/>
            <person name="Allgaier M."/>
            <person name="Thelen M."/>
            <person name="Hugenholtz P."/>
            <person name="Gladden J."/>
            <person name="Woyke T."/>
        </authorList>
    </citation>
    <scope>NUCLEOTIDE SEQUENCE [LARGE SCALE GENOMIC DNA]</scope>
    <source>
        <strain evidence="3">225</strain>
    </source>
</reference>
<dbReference type="EMBL" id="CP002810">
    <property type="protein sequence ID" value="AEG42911.1"/>
    <property type="molecule type" value="Genomic_DNA"/>
</dbReference>
<dbReference type="GO" id="GO:0009898">
    <property type="term" value="C:cytoplasmic side of plasma membrane"/>
    <property type="evidence" value="ECO:0007669"/>
    <property type="project" value="TreeGrafter"/>
</dbReference>
<accession>F6FQU6</accession>
<dbReference type="PANTHER" id="PTHR43384:SF13">
    <property type="entry name" value="SLR0110 PROTEIN"/>
    <property type="match status" value="1"/>
</dbReference>
<evidence type="ECO:0000313" key="2">
    <source>
        <dbReference type="EMBL" id="AEG42911.1"/>
    </source>
</evidence>
<keyword evidence="3" id="KW-1185">Reference proteome</keyword>
<dbReference type="GO" id="GO:0005524">
    <property type="term" value="F:ATP binding"/>
    <property type="evidence" value="ECO:0007669"/>
    <property type="project" value="TreeGrafter"/>
</dbReference>
<dbReference type="GO" id="GO:0016887">
    <property type="term" value="F:ATP hydrolysis activity"/>
    <property type="evidence" value="ECO:0007669"/>
    <property type="project" value="TreeGrafter"/>
</dbReference>
<dbReference type="InterPro" id="IPR025669">
    <property type="entry name" value="AAA_dom"/>
</dbReference>
<dbReference type="eggNOG" id="COG3706">
    <property type="taxonomic scope" value="Bacteria"/>
</dbReference>
<organism evidence="3">
    <name type="scientific">Isoptericola variabilis (strain 225)</name>
    <dbReference type="NCBI Taxonomy" id="743718"/>
    <lineage>
        <taxon>Bacteria</taxon>
        <taxon>Bacillati</taxon>
        <taxon>Actinomycetota</taxon>
        <taxon>Actinomycetes</taxon>
        <taxon>Micrococcales</taxon>
        <taxon>Promicromonosporaceae</taxon>
        <taxon>Isoptericola</taxon>
    </lineage>
</organism>